<dbReference type="OrthoDB" id="21678at2759"/>
<proteinExistence type="predicted"/>
<sequence length="401" mass="44099">MPLILKPTSPREPFTFSLSRSPTPESQNAEAPRPPADFLPEKDMYMFGAHPISGERELGRGLVKCGRCRKTGMEWAAGEHRRVCNHVLDGAPLVAKKGTKAGKTETKKRLASEDTSASPQKRSRLPSPSSSTMYDKYKGLKKSEIKKLQKDKVRAEKKEAKERERMEIAERKRQRANNPINLDKQCGVINDKDLPCARSLTCKTHTVGAKRAVQGRTRSYDELYLDWQREHNPNFKEPANKKDKLEKKKEKKKRDDEDEDGVVVDGEEGKKEIGELIALTRMAGERCRNTISKLGVNPSAPTNPSSPALLRPQPAAARVSKKPPFQPVWRSSSSSSDFTDVGRMLVQALAARNRPSTLLVNAATSAGVGNMTQGAKKSIPIQSTAASASIPSGGGVRIPAV</sequence>
<dbReference type="PANTHER" id="PTHR47805:SF1">
    <property type="entry name" value="SAGA-ASSOCIATED FACTOR 73"/>
    <property type="match status" value="1"/>
</dbReference>
<dbReference type="PANTHER" id="PTHR47805">
    <property type="entry name" value="SAGA-ASSOCIATED FACTOR 73"/>
    <property type="match status" value="1"/>
</dbReference>
<dbReference type="KEGG" id="cdep:91089411"/>
<dbReference type="InterPro" id="IPR013243">
    <property type="entry name" value="SCA7_dom"/>
</dbReference>
<organism evidence="2 3">
    <name type="scientific">Cryptococcus depauperatus CBS 7841</name>
    <dbReference type="NCBI Taxonomy" id="1295531"/>
    <lineage>
        <taxon>Eukaryota</taxon>
        <taxon>Fungi</taxon>
        <taxon>Dikarya</taxon>
        <taxon>Basidiomycota</taxon>
        <taxon>Agaricomycotina</taxon>
        <taxon>Tremellomycetes</taxon>
        <taxon>Tremellales</taxon>
        <taxon>Cryptococcaceae</taxon>
        <taxon>Cryptococcus</taxon>
    </lineage>
</organism>
<evidence type="ECO:0000313" key="2">
    <source>
        <dbReference type="EMBL" id="WVN89972.1"/>
    </source>
</evidence>
<gene>
    <name evidence="2" type="ORF">L203_105202</name>
</gene>
<feature type="compositionally biased region" description="Basic and acidic residues" evidence="1">
    <location>
        <begin position="135"/>
        <end position="171"/>
    </location>
</feature>
<dbReference type="EMBL" id="CP143789">
    <property type="protein sequence ID" value="WVN89972.1"/>
    <property type="molecule type" value="Genomic_DNA"/>
</dbReference>
<reference evidence="2" key="2">
    <citation type="journal article" date="2022" name="Elife">
        <title>Obligate sexual reproduction of a homothallic fungus closely related to the Cryptococcus pathogenic species complex.</title>
        <authorList>
            <person name="Passer A.R."/>
            <person name="Clancey S.A."/>
            <person name="Shea T."/>
            <person name="David-Palma M."/>
            <person name="Averette A.F."/>
            <person name="Boekhout T."/>
            <person name="Porcel B.M."/>
            <person name="Nowrousian M."/>
            <person name="Cuomo C.A."/>
            <person name="Sun S."/>
            <person name="Heitman J."/>
            <person name="Coelho M.A."/>
        </authorList>
    </citation>
    <scope>NUCLEOTIDE SEQUENCE</scope>
    <source>
        <strain evidence="2">CBS 7841</strain>
    </source>
</reference>
<feature type="compositionally biased region" description="Gly residues" evidence="1">
    <location>
        <begin position="392"/>
        <end position="401"/>
    </location>
</feature>
<feature type="compositionally biased region" description="Basic and acidic residues" evidence="1">
    <location>
        <begin position="102"/>
        <end position="112"/>
    </location>
</feature>
<feature type="compositionally biased region" description="Polar residues" evidence="1">
    <location>
        <begin position="16"/>
        <end position="29"/>
    </location>
</feature>
<dbReference type="RefSeq" id="XP_066070672.1">
    <property type="nucleotide sequence ID" value="XM_066214575.1"/>
</dbReference>
<dbReference type="Proteomes" id="UP000094043">
    <property type="component" value="Chromosome 6"/>
</dbReference>
<protein>
    <submittedName>
        <fullName evidence="2">Uncharacterized protein</fullName>
    </submittedName>
</protein>
<dbReference type="InterPro" id="IPR037804">
    <property type="entry name" value="SGF73"/>
</dbReference>
<dbReference type="Gene3D" id="6.10.140.1270">
    <property type="match status" value="1"/>
</dbReference>
<feature type="compositionally biased region" description="Polar residues" evidence="1">
    <location>
        <begin position="381"/>
        <end position="390"/>
    </location>
</feature>
<dbReference type="PROSITE" id="PS51505">
    <property type="entry name" value="SCA7"/>
    <property type="match status" value="1"/>
</dbReference>
<feature type="compositionally biased region" description="Polar residues" evidence="1">
    <location>
        <begin position="113"/>
        <end position="133"/>
    </location>
</feature>
<evidence type="ECO:0000256" key="1">
    <source>
        <dbReference type="SAM" id="MobiDB-lite"/>
    </source>
</evidence>
<feature type="region of interest" description="Disordered" evidence="1">
    <location>
        <begin position="1"/>
        <end position="41"/>
    </location>
</feature>
<dbReference type="VEuPathDB" id="FungiDB:L203_06627"/>
<dbReference type="GeneID" id="91089411"/>
<feature type="compositionally biased region" description="Basic and acidic residues" evidence="1">
    <location>
        <begin position="231"/>
        <end position="248"/>
    </location>
</feature>
<keyword evidence="3" id="KW-1185">Reference proteome</keyword>
<evidence type="ECO:0000313" key="3">
    <source>
        <dbReference type="Proteomes" id="UP000094043"/>
    </source>
</evidence>
<dbReference type="GO" id="GO:1904802">
    <property type="term" value="P:RITS complex assembly"/>
    <property type="evidence" value="ECO:0007669"/>
    <property type="project" value="TreeGrafter"/>
</dbReference>
<feature type="region of interest" description="Disordered" evidence="1">
    <location>
        <begin position="381"/>
        <end position="401"/>
    </location>
</feature>
<dbReference type="GO" id="GO:0000124">
    <property type="term" value="C:SAGA complex"/>
    <property type="evidence" value="ECO:0007669"/>
    <property type="project" value="InterPro"/>
</dbReference>
<feature type="region of interest" description="Disordered" evidence="1">
    <location>
        <begin position="318"/>
        <end position="337"/>
    </location>
</feature>
<dbReference type="Pfam" id="PF08313">
    <property type="entry name" value="SCA7"/>
    <property type="match status" value="1"/>
</dbReference>
<dbReference type="GO" id="GO:0006357">
    <property type="term" value="P:regulation of transcription by RNA polymerase II"/>
    <property type="evidence" value="ECO:0007669"/>
    <property type="project" value="TreeGrafter"/>
</dbReference>
<reference evidence="2" key="3">
    <citation type="submission" date="2024-01" db="EMBL/GenBank/DDBJ databases">
        <authorList>
            <person name="Coelho M.A."/>
            <person name="David-Palma M."/>
            <person name="Shea T."/>
            <person name="Sun S."/>
            <person name="Cuomo C.A."/>
            <person name="Heitman J."/>
        </authorList>
    </citation>
    <scope>NUCLEOTIDE SEQUENCE</scope>
    <source>
        <strain evidence="2">CBS 7841</strain>
    </source>
</reference>
<name>A0A1E3HD95_9TREE</name>
<accession>A0A1E3HD95</accession>
<feature type="region of interest" description="Disordered" evidence="1">
    <location>
        <begin position="231"/>
        <end position="264"/>
    </location>
</feature>
<dbReference type="GO" id="GO:0031048">
    <property type="term" value="P:regulatory ncRNA-mediated heterochromatin formation"/>
    <property type="evidence" value="ECO:0007669"/>
    <property type="project" value="TreeGrafter"/>
</dbReference>
<reference evidence="2" key="1">
    <citation type="submission" date="2016-06" db="EMBL/GenBank/DDBJ databases">
        <authorList>
            <person name="Cuomo C."/>
            <person name="Litvintseva A."/>
            <person name="Heitman J."/>
            <person name="Chen Y."/>
            <person name="Sun S."/>
            <person name="Springer D."/>
            <person name="Dromer F."/>
            <person name="Young S."/>
            <person name="Zeng Q."/>
            <person name="Chapman S."/>
            <person name="Gujja S."/>
            <person name="Saif S."/>
            <person name="Birren B."/>
        </authorList>
    </citation>
    <scope>NUCLEOTIDE SEQUENCE</scope>
    <source>
        <strain evidence="2">CBS 7841</strain>
    </source>
</reference>
<feature type="region of interest" description="Disordered" evidence="1">
    <location>
        <begin position="95"/>
        <end position="176"/>
    </location>
</feature>
<dbReference type="AlphaFoldDB" id="A0A1E3HD95"/>